<evidence type="ECO:0000313" key="1">
    <source>
        <dbReference type="EnsemblPlants" id="AET4Gv20038000.4"/>
    </source>
</evidence>
<organism evidence="1 2">
    <name type="scientific">Aegilops tauschii subsp. strangulata</name>
    <name type="common">Goatgrass</name>
    <dbReference type="NCBI Taxonomy" id="200361"/>
    <lineage>
        <taxon>Eukaryota</taxon>
        <taxon>Viridiplantae</taxon>
        <taxon>Streptophyta</taxon>
        <taxon>Embryophyta</taxon>
        <taxon>Tracheophyta</taxon>
        <taxon>Spermatophyta</taxon>
        <taxon>Magnoliopsida</taxon>
        <taxon>Liliopsida</taxon>
        <taxon>Poales</taxon>
        <taxon>Poaceae</taxon>
        <taxon>BOP clade</taxon>
        <taxon>Pooideae</taxon>
        <taxon>Triticodae</taxon>
        <taxon>Triticeae</taxon>
        <taxon>Triticinae</taxon>
        <taxon>Aegilops</taxon>
    </lineage>
</organism>
<name>A0A453H183_AEGTS</name>
<reference evidence="2" key="1">
    <citation type="journal article" date="2014" name="Science">
        <title>Ancient hybridizations among the ancestral genomes of bread wheat.</title>
        <authorList>
            <consortium name="International Wheat Genome Sequencing Consortium,"/>
            <person name="Marcussen T."/>
            <person name="Sandve S.R."/>
            <person name="Heier L."/>
            <person name="Spannagl M."/>
            <person name="Pfeifer M."/>
            <person name="Jakobsen K.S."/>
            <person name="Wulff B.B."/>
            <person name="Steuernagel B."/>
            <person name="Mayer K.F."/>
            <person name="Olsen O.A."/>
        </authorList>
    </citation>
    <scope>NUCLEOTIDE SEQUENCE [LARGE SCALE GENOMIC DNA]</scope>
    <source>
        <strain evidence="2">cv. AL8/78</strain>
    </source>
</reference>
<dbReference type="EnsemblPlants" id="AET4Gv20038000.4">
    <property type="protein sequence ID" value="AET4Gv20038000.4"/>
    <property type="gene ID" value="AET4Gv20038000"/>
</dbReference>
<reference evidence="1" key="3">
    <citation type="journal article" date="2017" name="Nature">
        <title>Genome sequence of the progenitor of the wheat D genome Aegilops tauschii.</title>
        <authorList>
            <person name="Luo M.C."/>
            <person name="Gu Y.Q."/>
            <person name="Puiu D."/>
            <person name="Wang H."/>
            <person name="Twardziok S.O."/>
            <person name="Deal K.R."/>
            <person name="Huo N."/>
            <person name="Zhu T."/>
            <person name="Wang L."/>
            <person name="Wang Y."/>
            <person name="McGuire P.E."/>
            <person name="Liu S."/>
            <person name="Long H."/>
            <person name="Ramasamy R.K."/>
            <person name="Rodriguez J.C."/>
            <person name="Van S.L."/>
            <person name="Yuan L."/>
            <person name="Wang Z."/>
            <person name="Xia Z."/>
            <person name="Xiao L."/>
            <person name="Anderson O.D."/>
            <person name="Ouyang S."/>
            <person name="Liang Y."/>
            <person name="Zimin A.V."/>
            <person name="Pertea G."/>
            <person name="Qi P."/>
            <person name="Bennetzen J.L."/>
            <person name="Dai X."/>
            <person name="Dawson M.W."/>
            <person name="Muller H.G."/>
            <person name="Kugler K."/>
            <person name="Rivarola-Duarte L."/>
            <person name="Spannagl M."/>
            <person name="Mayer K.F.X."/>
            <person name="Lu F.H."/>
            <person name="Bevan M.W."/>
            <person name="Leroy P."/>
            <person name="Li P."/>
            <person name="You F.M."/>
            <person name="Sun Q."/>
            <person name="Liu Z."/>
            <person name="Lyons E."/>
            <person name="Wicker T."/>
            <person name="Salzberg S.L."/>
            <person name="Devos K.M."/>
            <person name="Dvorak J."/>
        </authorList>
    </citation>
    <scope>NUCLEOTIDE SEQUENCE [LARGE SCALE GENOMIC DNA]</scope>
    <source>
        <strain evidence="1">cv. AL8/78</strain>
    </source>
</reference>
<accession>A0A453H183</accession>
<reference evidence="1" key="5">
    <citation type="journal article" date="2021" name="G3 (Bethesda)">
        <title>Aegilops tauschii genome assembly Aet v5.0 features greater sequence contiguity and improved annotation.</title>
        <authorList>
            <person name="Wang L."/>
            <person name="Zhu T."/>
            <person name="Rodriguez J.C."/>
            <person name="Deal K.R."/>
            <person name="Dubcovsky J."/>
            <person name="McGuire P.E."/>
            <person name="Lux T."/>
            <person name="Spannagl M."/>
            <person name="Mayer K.F.X."/>
            <person name="Baldrich P."/>
            <person name="Meyers B.C."/>
            <person name="Huo N."/>
            <person name="Gu Y.Q."/>
            <person name="Zhou H."/>
            <person name="Devos K.M."/>
            <person name="Bennetzen J.L."/>
            <person name="Unver T."/>
            <person name="Budak H."/>
            <person name="Gulick P.J."/>
            <person name="Galiba G."/>
            <person name="Kalapos B."/>
            <person name="Nelson D.R."/>
            <person name="Li P."/>
            <person name="You F.M."/>
            <person name="Luo M.C."/>
            <person name="Dvorak J."/>
        </authorList>
    </citation>
    <scope>NUCLEOTIDE SEQUENCE [LARGE SCALE GENOMIC DNA]</scope>
    <source>
        <strain evidence="1">cv. AL8/78</strain>
    </source>
</reference>
<protein>
    <submittedName>
        <fullName evidence="1">Uncharacterized protein</fullName>
    </submittedName>
</protein>
<reference evidence="2" key="2">
    <citation type="journal article" date="2017" name="Nat. Plants">
        <title>The Aegilops tauschii genome reveals multiple impacts of transposons.</title>
        <authorList>
            <person name="Zhao G."/>
            <person name="Zou C."/>
            <person name="Li K."/>
            <person name="Wang K."/>
            <person name="Li T."/>
            <person name="Gao L."/>
            <person name="Zhang X."/>
            <person name="Wang H."/>
            <person name="Yang Z."/>
            <person name="Liu X."/>
            <person name="Jiang W."/>
            <person name="Mao L."/>
            <person name="Kong X."/>
            <person name="Jiao Y."/>
            <person name="Jia J."/>
        </authorList>
    </citation>
    <scope>NUCLEOTIDE SEQUENCE [LARGE SCALE GENOMIC DNA]</scope>
    <source>
        <strain evidence="2">cv. AL8/78</strain>
    </source>
</reference>
<sequence length="81" mass="8478">MASGRDAEGMAWLADVCLVGAGPMQTAARLGKLDAVRCMVEELGFDVNAGSQAGCNCFGCRCSRWKNACYEVPSGQGGRSK</sequence>
<dbReference type="Proteomes" id="UP000015105">
    <property type="component" value="Chromosome 4D"/>
</dbReference>
<dbReference type="AlphaFoldDB" id="A0A453H183"/>
<reference evidence="1" key="4">
    <citation type="submission" date="2019-03" db="UniProtKB">
        <authorList>
            <consortium name="EnsemblPlants"/>
        </authorList>
    </citation>
    <scope>IDENTIFICATION</scope>
</reference>
<keyword evidence="2" id="KW-1185">Reference proteome</keyword>
<evidence type="ECO:0000313" key="2">
    <source>
        <dbReference type="Proteomes" id="UP000015105"/>
    </source>
</evidence>
<dbReference type="Gramene" id="AET4Gv20038000.4">
    <property type="protein sequence ID" value="AET4Gv20038000.4"/>
    <property type="gene ID" value="AET4Gv20038000"/>
</dbReference>
<proteinExistence type="predicted"/>